<feature type="region of interest" description="Disordered" evidence="1">
    <location>
        <begin position="419"/>
        <end position="440"/>
    </location>
</feature>
<dbReference type="AlphaFoldDB" id="Q5W6I5"/>
<accession>Q5W6I5</accession>
<dbReference type="Proteomes" id="UP000000763">
    <property type="component" value="Chromosome 5"/>
</dbReference>
<protein>
    <submittedName>
        <fullName evidence="2">Uncharacterized protein</fullName>
    </submittedName>
</protein>
<sequence>MHERTSTVASCTRPSCQPSSCYLVALGYATWLPHRSSLIATTPRRLIGCRPFASPLASRYPNCLAGRWHADAGVAGVQVVAIKEVGGTCDLLVALGGVNVQGQDGAWGGMDGSGGRAFRHRRKRHCQQLSTPCVYVHPRLSLKLAIHLNASSMDKPLGFWEEGEERHSTWERSKEKYSWFGNRTLRKTKQFSPTVLQTNTPRGDETELPLINTTAIPSDERDMEPGEIVIVDRRDMSVFYACLVPHHPCKSCARRGVLTPDRRRSSKASSGGTIAATASSSCASHLQPRLKGDPRPSPTVVLSRFPFYTSCATPRTTMTAMAAIRRPPRCLRESTMSEHLLLQSSVRSRSFNAVAILPPPPPATTLRPAQLRLNPPESHTPPLIDAPVFWSRAHARCRVHLSVRGTLPLPFAAARPDGDDDGAWDVASPVRNGDGTGPPARAVAITASD</sequence>
<feature type="region of interest" description="Disordered" evidence="1">
    <location>
        <begin position="258"/>
        <end position="297"/>
    </location>
</feature>
<feature type="compositionally biased region" description="Low complexity" evidence="1">
    <location>
        <begin position="267"/>
        <end position="284"/>
    </location>
</feature>
<evidence type="ECO:0000313" key="3">
    <source>
        <dbReference type="Proteomes" id="UP000000763"/>
    </source>
</evidence>
<evidence type="ECO:0000256" key="1">
    <source>
        <dbReference type="SAM" id="MobiDB-lite"/>
    </source>
</evidence>
<proteinExistence type="predicted"/>
<gene>
    <name evidence="2" type="primary">OSJNBb0115F21.9</name>
</gene>
<evidence type="ECO:0000313" key="2">
    <source>
        <dbReference type="EMBL" id="AAV44147.1"/>
    </source>
</evidence>
<reference evidence="3" key="1">
    <citation type="journal article" date="2005" name="Nature">
        <title>The map-based sequence of the rice genome.</title>
        <authorList>
            <consortium name="International rice genome sequencing project (IRGSP)"/>
            <person name="Matsumoto T."/>
            <person name="Wu J."/>
            <person name="Kanamori H."/>
            <person name="Katayose Y."/>
            <person name="Fujisawa M."/>
            <person name="Namiki N."/>
            <person name="Mizuno H."/>
            <person name="Yamamoto K."/>
            <person name="Antonio B.A."/>
            <person name="Baba T."/>
            <person name="Sakata K."/>
            <person name="Nagamura Y."/>
            <person name="Aoki H."/>
            <person name="Arikawa K."/>
            <person name="Arita K."/>
            <person name="Bito T."/>
            <person name="Chiden Y."/>
            <person name="Fujitsuka N."/>
            <person name="Fukunaka R."/>
            <person name="Hamada M."/>
            <person name="Harada C."/>
            <person name="Hayashi A."/>
            <person name="Hijishita S."/>
            <person name="Honda M."/>
            <person name="Hosokawa S."/>
            <person name="Ichikawa Y."/>
            <person name="Idonuma A."/>
            <person name="Iijima M."/>
            <person name="Ikeda M."/>
            <person name="Ikeno M."/>
            <person name="Ito K."/>
            <person name="Ito S."/>
            <person name="Ito T."/>
            <person name="Ito Y."/>
            <person name="Ito Y."/>
            <person name="Iwabuchi A."/>
            <person name="Kamiya K."/>
            <person name="Karasawa W."/>
            <person name="Kurita K."/>
            <person name="Katagiri S."/>
            <person name="Kikuta A."/>
            <person name="Kobayashi H."/>
            <person name="Kobayashi N."/>
            <person name="Machita K."/>
            <person name="Maehara T."/>
            <person name="Masukawa M."/>
            <person name="Mizubayashi T."/>
            <person name="Mukai Y."/>
            <person name="Nagasaki H."/>
            <person name="Nagata Y."/>
            <person name="Naito S."/>
            <person name="Nakashima M."/>
            <person name="Nakama Y."/>
            <person name="Nakamichi Y."/>
            <person name="Nakamura M."/>
            <person name="Meguro A."/>
            <person name="Negishi M."/>
            <person name="Ohta I."/>
            <person name="Ohta T."/>
            <person name="Okamoto M."/>
            <person name="Ono N."/>
            <person name="Saji S."/>
            <person name="Sakaguchi M."/>
            <person name="Sakai K."/>
            <person name="Shibata M."/>
            <person name="Shimokawa T."/>
            <person name="Song J."/>
            <person name="Takazaki Y."/>
            <person name="Terasawa K."/>
            <person name="Tsugane M."/>
            <person name="Tsuji K."/>
            <person name="Ueda S."/>
            <person name="Waki K."/>
            <person name="Yamagata H."/>
            <person name="Yamamoto M."/>
            <person name="Yamamoto S."/>
            <person name="Yamane H."/>
            <person name="Yoshiki S."/>
            <person name="Yoshihara R."/>
            <person name="Yukawa K."/>
            <person name="Zhong H."/>
            <person name="Yano M."/>
            <person name="Yuan Q."/>
            <person name="Ouyang S."/>
            <person name="Liu J."/>
            <person name="Jones K.M."/>
            <person name="Gansberger K."/>
            <person name="Moffat K."/>
            <person name="Hill J."/>
            <person name="Bera J."/>
            <person name="Fadrosh D."/>
            <person name="Jin S."/>
            <person name="Johri S."/>
            <person name="Kim M."/>
            <person name="Overton L."/>
            <person name="Reardon M."/>
            <person name="Tsitrin T."/>
            <person name="Vuong H."/>
            <person name="Weaver B."/>
            <person name="Ciecko A."/>
            <person name="Tallon L."/>
            <person name="Jackson J."/>
            <person name="Pai G."/>
            <person name="Aken S.V."/>
            <person name="Utterback T."/>
            <person name="Reidmuller S."/>
            <person name="Feldblyum T."/>
            <person name="Hsiao J."/>
            <person name="Zismann V."/>
            <person name="Iobst S."/>
            <person name="de Vazeille A.R."/>
            <person name="Buell C.R."/>
            <person name="Ying K."/>
            <person name="Li Y."/>
            <person name="Lu T."/>
            <person name="Huang Y."/>
            <person name="Zhao Q."/>
            <person name="Feng Q."/>
            <person name="Zhang L."/>
            <person name="Zhu J."/>
            <person name="Weng Q."/>
            <person name="Mu J."/>
            <person name="Lu Y."/>
            <person name="Fan D."/>
            <person name="Liu Y."/>
            <person name="Guan J."/>
            <person name="Zhang Y."/>
            <person name="Yu S."/>
            <person name="Liu X."/>
            <person name="Zhang Y."/>
            <person name="Hong G."/>
            <person name="Han B."/>
            <person name="Choisne N."/>
            <person name="Demange N."/>
            <person name="Orjeda G."/>
            <person name="Samain S."/>
            <person name="Cattolico L."/>
            <person name="Pelletier E."/>
            <person name="Couloux A."/>
            <person name="Segurens B."/>
            <person name="Wincker P."/>
            <person name="D'Hont A."/>
            <person name="Scarpelli C."/>
            <person name="Weissenbach J."/>
            <person name="Salanoubat M."/>
            <person name="Quetier F."/>
            <person name="Yu Y."/>
            <person name="Kim H.R."/>
            <person name="Rambo T."/>
            <person name="Currie J."/>
            <person name="Collura K."/>
            <person name="Luo M."/>
            <person name="Yang T."/>
            <person name="Ammiraju J.S.S."/>
            <person name="Engler F."/>
            <person name="Soderlund C."/>
            <person name="Wing R.A."/>
            <person name="Palmer L.E."/>
            <person name="de la Bastide M."/>
            <person name="Spiegel L."/>
            <person name="Nascimento L."/>
            <person name="Zutavern T."/>
            <person name="O'Shaughnessy A."/>
            <person name="Dike S."/>
            <person name="Dedhia N."/>
            <person name="Preston R."/>
            <person name="Balija V."/>
            <person name="McCombie W.R."/>
            <person name="Chow T."/>
            <person name="Chen H."/>
            <person name="Chung M."/>
            <person name="Chen C."/>
            <person name="Shaw J."/>
            <person name="Wu H."/>
            <person name="Hsiao K."/>
            <person name="Chao Y."/>
            <person name="Chu M."/>
            <person name="Cheng C."/>
            <person name="Hour A."/>
            <person name="Lee P."/>
            <person name="Lin S."/>
            <person name="Lin Y."/>
            <person name="Liou J."/>
            <person name="Liu S."/>
            <person name="Hsing Y."/>
            <person name="Raghuvanshi S."/>
            <person name="Mohanty A."/>
            <person name="Bharti A.K."/>
            <person name="Gaur A."/>
            <person name="Gupta V."/>
            <person name="Kumar D."/>
            <person name="Ravi V."/>
            <person name="Vij S."/>
            <person name="Kapur A."/>
            <person name="Khurana P."/>
            <person name="Khurana P."/>
            <person name="Khurana J.P."/>
            <person name="Tyagi A.K."/>
            <person name="Gaikwad K."/>
            <person name="Singh A."/>
            <person name="Dalal V."/>
            <person name="Srivastava S."/>
            <person name="Dixit A."/>
            <person name="Pal A.K."/>
            <person name="Ghazi I.A."/>
            <person name="Yadav M."/>
            <person name="Pandit A."/>
            <person name="Bhargava A."/>
            <person name="Sureshbabu K."/>
            <person name="Batra K."/>
            <person name="Sharma T.R."/>
            <person name="Mohapatra T."/>
            <person name="Singh N.K."/>
            <person name="Messing J."/>
            <person name="Nelson A.B."/>
            <person name="Fuks G."/>
            <person name="Kavchok S."/>
            <person name="Keizer G."/>
            <person name="Linton E."/>
            <person name="Llaca V."/>
            <person name="Song R."/>
            <person name="Tanyolac B."/>
            <person name="Young S."/>
            <person name="Ho-Il K."/>
            <person name="Hahn J.H."/>
            <person name="Sangsakoo G."/>
            <person name="Vanavichit A."/>
            <person name="de Mattos Luiz.A.T."/>
            <person name="Zimmer P.D."/>
            <person name="Malone G."/>
            <person name="Dellagostin O."/>
            <person name="de Oliveira A.C."/>
            <person name="Bevan M."/>
            <person name="Bancroft I."/>
            <person name="Minx P."/>
            <person name="Cordum H."/>
            <person name="Wilson R."/>
            <person name="Cheng Z."/>
            <person name="Jin W."/>
            <person name="Jiang J."/>
            <person name="Leong S.A."/>
            <person name="Iwama H."/>
            <person name="Gojobori T."/>
            <person name="Itoh T."/>
            <person name="Niimura Y."/>
            <person name="Fujii Y."/>
            <person name="Habara T."/>
            <person name="Sakai H."/>
            <person name="Sato Y."/>
            <person name="Wilson G."/>
            <person name="Kumar K."/>
            <person name="McCouch S."/>
            <person name="Juretic N."/>
            <person name="Hoen D."/>
            <person name="Wright S."/>
            <person name="Bruskiewich R."/>
            <person name="Bureau T."/>
            <person name="Miyao A."/>
            <person name="Hirochika H."/>
            <person name="Nishikawa T."/>
            <person name="Kadowaki K."/>
            <person name="Sugiura M."/>
            <person name="Burr B."/>
            <person name="Sasaki T."/>
        </authorList>
    </citation>
    <scope>NUCLEOTIDE SEQUENCE [LARGE SCALE GENOMIC DNA]</scope>
    <source>
        <strain evidence="3">cv. Nipponbare</strain>
    </source>
</reference>
<dbReference type="EMBL" id="AC135918">
    <property type="protein sequence ID" value="AAV44147.1"/>
    <property type="molecule type" value="Genomic_DNA"/>
</dbReference>
<organism evidence="2 3">
    <name type="scientific">Oryza sativa subsp. japonica</name>
    <name type="common">Rice</name>
    <dbReference type="NCBI Taxonomy" id="39947"/>
    <lineage>
        <taxon>Eukaryota</taxon>
        <taxon>Viridiplantae</taxon>
        <taxon>Streptophyta</taxon>
        <taxon>Embryophyta</taxon>
        <taxon>Tracheophyta</taxon>
        <taxon>Spermatophyta</taxon>
        <taxon>Magnoliopsida</taxon>
        <taxon>Liliopsida</taxon>
        <taxon>Poales</taxon>
        <taxon>Poaceae</taxon>
        <taxon>BOP clade</taxon>
        <taxon>Oryzoideae</taxon>
        <taxon>Oryzeae</taxon>
        <taxon>Oryzinae</taxon>
        <taxon>Oryza</taxon>
        <taxon>Oryza sativa</taxon>
    </lineage>
</organism>
<reference evidence="3" key="2">
    <citation type="journal article" date="2008" name="Nucleic Acids Res.">
        <title>The rice annotation project database (RAP-DB): 2008 update.</title>
        <authorList>
            <consortium name="The rice annotation project (RAP)"/>
        </authorList>
    </citation>
    <scope>GENOME REANNOTATION</scope>
    <source>
        <strain evidence="3">cv. Nipponbare</strain>
    </source>
</reference>
<name>Q5W6I5_ORYSJ</name>